<keyword evidence="6" id="KW-0547">Nucleotide-binding</keyword>
<evidence type="ECO:0000259" key="7">
    <source>
        <dbReference type="Pfam" id="PF00149"/>
    </source>
</evidence>
<evidence type="ECO:0000259" key="8">
    <source>
        <dbReference type="Pfam" id="PF02872"/>
    </source>
</evidence>
<evidence type="ECO:0000313" key="9">
    <source>
        <dbReference type="EMBL" id="OYD07493.1"/>
    </source>
</evidence>
<dbReference type="Proteomes" id="UP000215459">
    <property type="component" value="Unassembled WGS sequence"/>
</dbReference>
<dbReference type="FunFam" id="3.60.21.10:FF:000052">
    <property type="entry name" value="Endonuclease YhcR"/>
    <property type="match status" value="1"/>
</dbReference>
<keyword evidence="10" id="KW-1185">Reference proteome</keyword>
<dbReference type="FunFam" id="3.90.780.10:FF:000004">
    <property type="entry name" value="UDP-sugar hydrolase, putative"/>
    <property type="match status" value="1"/>
</dbReference>
<dbReference type="Gene3D" id="3.90.780.10">
    <property type="entry name" value="5'-Nucleotidase, C-terminal domain"/>
    <property type="match status" value="1"/>
</dbReference>
<dbReference type="GO" id="GO:0008768">
    <property type="term" value="F:UDP-sugar diphosphatase activity"/>
    <property type="evidence" value="ECO:0007669"/>
    <property type="project" value="TreeGrafter"/>
</dbReference>
<dbReference type="AlphaFoldDB" id="A0A235B5C7"/>
<dbReference type="InterPro" id="IPR029052">
    <property type="entry name" value="Metallo-depent_PP-like"/>
</dbReference>
<dbReference type="RefSeq" id="WP_094264729.1">
    <property type="nucleotide sequence ID" value="NZ_NOWF01000006.1"/>
</dbReference>
<keyword evidence="3" id="KW-0964">Secreted</keyword>
<gene>
    <name evidence="9" type="ORF">CHM34_11380</name>
</gene>
<name>A0A235B5C7_9BACL</name>
<dbReference type="GO" id="GO:0008253">
    <property type="term" value="F:5'-nucleotidase activity"/>
    <property type="evidence" value="ECO:0007669"/>
    <property type="project" value="TreeGrafter"/>
</dbReference>
<feature type="chain" id="PRO_5039743487" evidence="6">
    <location>
        <begin position="28"/>
        <end position="534"/>
    </location>
</feature>
<dbReference type="EMBL" id="NOWF01000006">
    <property type="protein sequence ID" value="OYD07493.1"/>
    <property type="molecule type" value="Genomic_DNA"/>
</dbReference>
<keyword evidence="4 6" id="KW-0732">Signal</keyword>
<dbReference type="Pfam" id="PF02872">
    <property type="entry name" value="5_nucleotid_C"/>
    <property type="match status" value="1"/>
</dbReference>
<dbReference type="GO" id="GO:0030288">
    <property type="term" value="C:outer membrane-bounded periplasmic space"/>
    <property type="evidence" value="ECO:0007669"/>
    <property type="project" value="TreeGrafter"/>
</dbReference>
<dbReference type="GO" id="GO:0000166">
    <property type="term" value="F:nucleotide binding"/>
    <property type="evidence" value="ECO:0007669"/>
    <property type="project" value="UniProtKB-KW"/>
</dbReference>
<dbReference type="PANTHER" id="PTHR11575">
    <property type="entry name" value="5'-NUCLEOTIDASE-RELATED"/>
    <property type="match status" value="1"/>
</dbReference>
<evidence type="ECO:0000256" key="3">
    <source>
        <dbReference type="ARBA" id="ARBA00022525"/>
    </source>
</evidence>
<feature type="signal peptide" evidence="6">
    <location>
        <begin position="1"/>
        <end position="27"/>
    </location>
</feature>
<organism evidence="9 10">
    <name type="scientific">Paludifilum halophilum</name>
    <dbReference type="NCBI Taxonomy" id="1642702"/>
    <lineage>
        <taxon>Bacteria</taxon>
        <taxon>Bacillati</taxon>
        <taxon>Bacillota</taxon>
        <taxon>Bacilli</taxon>
        <taxon>Bacillales</taxon>
        <taxon>Thermoactinomycetaceae</taxon>
        <taxon>Paludifilum</taxon>
    </lineage>
</organism>
<evidence type="ECO:0000256" key="6">
    <source>
        <dbReference type="RuleBase" id="RU362119"/>
    </source>
</evidence>
<protein>
    <submittedName>
        <fullName evidence="9">Bifunctional metallophosphatase/5'-nucleotidase</fullName>
    </submittedName>
</protein>
<accession>A0A235B5C7</accession>
<feature type="domain" description="5'-Nucleotidase C-terminal" evidence="8">
    <location>
        <begin position="347"/>
        <end position="496"/>
    </location>
</feature>
<sequence length="534" mass="58589">MDKKRRWIRTGWGTLLCAWLAMTPAMTAEAVPSEKPRPVPVQLLSINDLHGQLNVTRSVNGKPAGRADYLATYLRQRESKNKNTIKVHAGDVVGASAPVSALLQDEPTIEILNQLNFDLGTVGNHAFDEGVDEMMRLIDGGTHEKTGRFKGADFPYTAANLLDKDTGEPILPPHIIKRVKGIPIGFIGIVTKETPKIVTPEGVKGVQFTDEAQAINQQVNALKKKGVHAIVVVAHEGGFQDSSTGEMEGPIIDIAKKVDDEVDVILSGHTHSFLNGTVDGKWVVQAYSSGTAFADVDLLLDRRSRDMTVKQSEIVTTFHEGIQSDPQVREIIQHYEKKVEPIIEQEVGQAAENITETSNEAGESALGNLIADAQRWKMDTDFAFMNPGGIRDQIDAGTVTWGDLYNVQPFSNDLVTMHLTGEQIEKLLNQQWELDRPRILQVSGLTYRWDPDRPVGDRIVAIKKDDGTPIDPGTSYTVTVNSFLASGGDGFTVFTEGADKVVGPVDLDALVDYIEQLDQPFTAQIEGRIQQEAH</sequence>
<comment type="subcellular location">
    <subcellularLocation>
        <location evidence="1">Secreted</location>
        <location evidence="1">Cell wall</location>
        <topology evidence="1">Peptidoglycan-anchor</topology>
    </subcellularLocation>
</comment>
<dbReference type="InterPro" id="IPR036907">
    <property type="entry name" value="5'-Nucleotdase_C_sf"/>
</dbReference>
<proteinExistence type="inferred from homology"/>
<reference evidence="9 10" key="1">
    <citation type="submission" date="2017-07" db="EMBL/GenBank/DDBJ databases">
        <title>The genome sequence of Paludifilum halophilum highlights mechanisms for microbial adaptation to high salt environemnts.</title>
        <authorList>
            <person name="Belbahri L."/>
        </authorList>
    </citation>
    <scope>NUCLEOTIDE SEQUENCE [LARGE SCALE GENOMIC DNA]</scope>
    <source>
        <strain evidence="9 10">DSM 102817</strain>
    </source>
</reference>
<dbReference type="InterPro" id="IPR004843">
    <property type="entry name" value="Calcineurin-like_PHP"/>
</dbReference>
<dbReference type="Pfam" id="PF00149">
    <property type="entry name" value="Metallophos"/>
    <property type="match status" value="1"/>
</dbReference>
<comment type="caution">
    <text evidence="9">The sequence shown here is derived from an EMBL/GenBank/DDBJ whole genome shotgun (WGS) entry which is preliminary data.</text>
</comment>
<keyword evidence="6" id="KW-0378">Hydrolase</keyword>
<evidence type="ECO:0000256" key="2">
    <source>
        <dbReference type="ARBA" id="ARBA00022512"/>
    </source>
</evidence>
<dbReference type="PANTHER" id="PTHR11575:SF24">
    <property type="entry name" value="5'-NUCLEOTIDASE"/>
    <property type="match status" value="1"/>
</dbReference>
<dbReference type="PRINTS" id="PR01607">
    <property type="entry name" value="APYRASEFAMLY"/>
</dbReference>
<evidence type="ECO:0000256" key="5">
    <source>
        <dbReference type="ARBA" id="ARBA00023088"/>
    </source>
</evidence>
<dbReference type="SUPFAM" id="SSF56300">
    <property type="entry name" value="Metallo-dependent phosphatases"/>
    <property type="match status" value="1"/>
</dbReference>
<keyword evidence="2" id="KW-0134">Cell wall</keyword>
<dbReference type="SUPFAM" id="SSF55816">
    <property type="entry name" value="5'-nucleotidase (syn. UDP-sugar hydrolase), C-terminal domain"/>
    <property type="match status" value="1"/>
</dbReference>
<evidence type="ECO:0000256" key="1">
    <source>
        <dbReference type="ARBA" id="ARBA00004168"/>
    </source>
</evidence>
<dbReference type="OrthoDB" id="9801679at2"/>
<dbReference type="GO" id="GO:0009166">
    <property type="term" value="P:nucleotide catabolic process"/>
    <property type="evidence" value="ECO:0007669"/>
    <property type="project" value="InterPro"/>
</dbReference>
<dbReference type="InterPro" id="IPR008334">
    <property type="entry name" value="5'-Nucleotdase_C"/>
</dbReference>
<feature type="domain" description="Calcineurin-like phosphoesterase" evidence="7">
    <location>
        <begin position="44"/>
        <end position="272"/>
    </location>
</feature>
<dbReference type="InterPro" id="IPR006179">
    <property type="entry name" value="5_nucleotidase/apyrase"/>
</dbReference>
<evidence type="ECO:0000256" key="4">
    <source>
        <dbReference type="ARBA" id="ARBA00022729"/>
    </source>
</evidence>
<keyword evidence="5" id="KW-0572">Peptidoglycan-anchor</keyword>
<evidence type="ECO:0000313" key="10">
    <source>
        <dbReference type="Proteomes" id="UP000215459"/>
    </source>
</evidence>
<comment type="similarity">
    <text evidence="6">Belongs to the 5'-nucleotidase family.</text>
</comment>
<dbReference type="Gene3D" id="3.60.21.10">
    <property type="match status" value="1"/>
</dbReference>